<keyword evidence="3" id="KW-1185">Reference proteome</keyword>
<accession>D2RUB1</accession>
<feature type="transmembrane region" description="Helical" evidence="1">
    <location>
        <begin position="54"/>
        <end position="76"/>
    </location>
</feature>
<dbReference type="EMBL" id="CP001860">
    <property type="protein sequence ID" value="ADB59180.1"/>
    <property type="molecule type" value="Genomic_DNA"/>
</dbReference>
<proteinExistence type="predicted"/>
<dbReference type="HOGENOM" id="CLU_195002_0_0_2"/>
<evidence type="ECO:0000313" key="3">
    <source>
        <dbReference type="Proteomes" id="UP000001903"/>
    </source>
</evidence>
<organism evidence="2 3">
    <name type="scientific">Haloterrigena turkmenica (strain ATCC 51198 / DSM 5511 / JCM 9101 / NCIMB 13204 / VKM B-1734 / 4k)</name>
    <name type="common">Halococcus turkmenicus</name>
    <dbReference type="NCBI Taxonomy" id="543526"/>
    <lineage>
        <taxon>Archaea</taxon>
        <taxon>Methanobacteriati</taxon>
        <taxon>Methanobacteriota</taxon>
        <taxon>Stenosarchaea group</taxon>
        <taxon>Halobacteria</taxon>
        <taxon>Halobacteriales</taxon>
        <taxon>Natrialbaceae</taxon>
        <taxon>Haloterrigena</taxon>
    </lineage>
</organism>
<keyword evidence="1" id="KW-0472">Membrane</keyword>
<gene>
    <name evidence="2" type="ordered locus">Htur_0279</name>
</gene>
<sequence length="79" mass="8334">MSETVSETDSARPRRSLARGAVLALRTAAFWLLLLGFGGWVIDEGGEVTLESPFTLAFGAGVGCALASIYLGIFLANRD</sequence>
<dbReference type="STRING" id="543526.Htur_0279"/>
<name>D2RUB1_HALTV</name>
<keyword evidence="1" id="KW-1133">Transmembrane helix</keyword>
<dbReference type="Proteomes" id="UP000001903">
    <property type="component" value="Chromosome"/>
</dbReference>
<dbReference type="eggNOG" id="arCOG10711">
    <property type="taxonomic scope" value="Archaea"/>
</dbReference>
<feature type="transmembrane region" description="Helical" evidence="1">
    <location>
        <begin position="21"/>
        <end position="42"/>
    </location>
</feature>
<keyword evidence="1" id="KW-0812">Transmembrane</keyword>
<evidence type="ECO:0000313" key="2">
    <source>
        <dbReference type="EMBL" id="ADB59180.1"/>
    </source>
</evidence>
<protein>
    <submittedName>
        <fullName evidence="2">Uncharacterized protein</fullName>
    </submittedName>
</protein>
<dbReference type="KEGG" id="htu:Htur_0279"/>
<evidence type="ECO:0000256" key="1">
    <source>
        <dbReference type="SAM" id="Phobius"/>
    </source>
</evidence>
<reference evidence="2 3" key="1">
    <citation type="journal article" date="2010" name="Stand. Genomic Sci.">
        <title>Complete genome sequence of Haloterrigena turkmenica type strain (4k).</title>
        <authorList>
            <person name="Saunders E."/>
            <person name="Tindall B.J."/>
            <person name="Fahnrich R."/>
            <person name="Lapidus A."/>
            <person name="Copeland A."/>
            <person name="Del Rio T.G."/>
            <person name="Lucas S."/>
            <person name="Chen F."/>
            <person name="Tice H."/>
            <person name="Cheng J.F."/>
            <person name="Han C."/>
            <person name="Detter J.C."/>
            <person name="Bruce D."/>
            <person name="Goodwin L."/>
            <person name="Chain P."/>
            <person name="Pitluck S."/>
            <person name="Pati A."/>
            <person name="Ivanova N."/>
            <person name="Mavromatis K."/>
            <person name="Chen A."/>
            <person name="Palaniappan K."/>
            <person name="Land M."/>
            <person name="Hauser L."/>
            <person name="Chang Y.J."/>
            <person name="Jeffries C.D."/>
            <person name="Brettin T."/>
            <person name="Rohde M."/>
            <person name="Goker M."/>
            <person name="Bristow J."/>
            <person name="Eisen J.A."/>
            <person name="Markowitz V."/>
            <person name="Hugenholtz P."/>
            <person name="Klenk H.P."/>
            <person name="Kyrpides N.C."/>
        </authorList>
    </citation>
    <scope>NUCLEOTIDE SEQUENCE [LARGE SCALE GENOMIC DNA]</scope>
    <source>
        <strain evidence="3">ATCC 51198 / DSM 5511 / JCM 9101 / NCIMB 13204 / VKM B-1734 / 4k</strain>
    </source>
</reference>
<dbReference type="AlphaFoldDB" id="D2RUB1"/>